<keyword evidence="2" id="KW-1185">Reference proteome</keyword>
<protein>
    <submittedName>
        <fullName evidence="1">Uncharacterized protein</fullName>
    </submittedName>
</protein>
<proteinExistence type="predicted"/>
<evidence type="ECO:0000313" key="2">
    <source>
        <dbReference type="Proteomes" id="UP000484255"/>
    </source>
</evidence>
<sequence>MPYPHPPRRTALSALLLVLGVPLALGLGGCKTLDPALPQGYTGPLATFTDSLSQDSEKRGQVFCLTAVDDQDVDNALDATNRATVAQGGRLVMFSKTRQLPAGKPVRLRLLGSQVFATTLVGAPLREWAMRVEGRFLSVSGEVEFTPVAGGHYLVTGELKPDGKSTVWLMDAETQQPVTRIVQEEPPVLPRLLPQGTTPLLDSLPSLFPVSPASPAGR</sequence>
<name>A0A7C9TNJ3_9BURK</name>
<evidence type="ECO:0000313" key="1">
    <source>
        <dbReference type="EMBL" id="NDY93923.1"/>
    </source>
</evidence>
<dbReference type="EMBL" id="JAAGOH010000053">
    <property type="protein sequence ID" value="NDY93923.1"/>
    <property type="molecule type" value="Genomic_DNA"/>
</dbReference>
<reference evidence="1 2" key="1">
    <citation type="submission" date="2020-02" db="EMBL/GenBank/DDBJ databases">
        <title>Ideonella bacterium strain TBM-1.</title>
        <authorList>
            <person name="Chen W.-M."/>
        </authorList>
    </citation>
    <scope>NUCLEOTIDE SEQUENCE [LARGE SCALE GENOMIC DNA]</scope>
    <source>
        <strain evidence="1 2">TBM-1</strain>
    </source>
</reference>
<dbReference type="AlphaFoldDB" id="A0A7C9TNJ3"/>
<gene>
    <name evidence="1" type="ORF">G3A44_22275</name>
</gene>
<comment type="caution">
    <text evidence="1">The sequence shown here is derived from an EMBL/GenBank/DDBJ whole genome shotgun (WGS) entry which is preliminary data.</text>
</comment>
<dbReference type="RefSeq" id="WP_163459948.1">
    <property type="nucleotide sequence ID" value="NZ_JAAGOH010000053.1"/>
</dbReference>
<organism evidence="1 2">
    <name type="scientific">Ideonella livida</name>
    <dbReference type="NCBI Taxonomy" id="2707176"/>
    <lineage>
        <taxon>Bacteria</taxon>
        <taxon>Pseudomonadati</taxon>
        <taxon>Pseudomonadota</taxon>
        <taxon>Betaproteobacteria</taxon>
        <taxon>Burkholderiales</taxon>
        <taxon>Sphaerotilaceae</taxon>
        <taxon>Ideonella</taxon>
    </lineage>
</organism>
<accession>A0A7C9TNJ3</accession>
<dbReference type="Proteomes" id="UP000484255">
    <property type="component" value="Unassembled WGS sequence"/>
</dbReference>